<gene>
    <name evidence="1" type="ORF">UFOVP131_7</name>
</gene>
<protein>
    <submittedName>
        <fullName evidence="1">Uncharacterized protein</fullName>
    </submittedName>
</protein>
<proteinExistence type="predicted"/>
<reference evidence="1" key="1">
    <citation type="submission" date="2020-04" db="EMBL/GenBank/DDBJ databases">
        <authorList>
            <person name="Chiriac C."/>
            <person name="Salcher M."/>
            <person name="Ghai R."/>
            <person name="Kavagutti S V."/>
        </authorList>
    </citation>
    <scope>NUCLEOTIDE SEQUENCE</scope>
</reference>
<sequence>MVKITSTKAGGEKVQIVTELDRPSSSTGYSNWEGTPTFSFSLGADTERETGRYGRKARLSDRNVHIRLEASDLTNVLNRLVNPDYSLGYVFEGETRNADDELANSVLEACGLFSEGYRYPLDHYTARDGYLYVKAFNTRHALHQLAKWAKYIGNPPQLAHLQIAVGQDWEQA</sequence>
<evidence type="ECO:0000313" key="1">
    <source>
        <dbReference type="EMBL" id="CAB4131736.1"/>
    </source>
</evidence>
<dbReference type="EMBL" id="LR796252">
    <property type="protein sequence ID" value="CAB4131736.1"/>
    <property type="molecule type" value="Genomic_DNA"/>
</dbReference>
<organism evidence="1">
    <name type="scientific">uncultured Caudovirales phage</name>
    <dbReference type="NCBI Taxonomy" id="2100421"/>
    <lineage>
        <taxon>Viruses</taxon>
        <taxon>Duplodnaviria</taxon>
        <taxon>Heunggongvirae</taxon>
        <taxon>Uroviricota</taxon>
        <taxon>Caudoviricetes</taxon>
        <taxon>Peduoviridae</taxon>
        <taxon>Maltschvirus</taxon>
        <taxon>Maltschvirus maltsch</taxon>
    </lineage>
</organism>
<accession>A0A6J5LEW8</accession>
<name>A0A6J5LEW8_9CAUD</name>